<evidence type="ECO:0000256" key="4">
    <source>
        <dbReference type="ARBA" id="ARBA00022741"/>
    </source>
</evidence>
<keyword evidence="2" id="KW-0433">Leucine-rich repeat</keyword>
<accession>A0AAV5D4E8</accession>
<dbReference type="PRINTS" id="PR00364">
    <property type="entry name" value="DISEASERSIST"/>
</dbReference>
<dbReference type="GO" id="GO:0005524">
    <property type="term" value="F:ATP binding"/>
    <property type="evidence" value="ECO:0007669"/>
    <property type="project" value="UniProtKB-KW"/>
</dbReference>
<name>A0AAV5D4E8_ELECO</name>
<reference evidence="9" key="2">
    <citation type="submission" date="2021-12" db="EMBL/GenBank/DDBJ databases">
        <title>Resequencing data analysis of finger millet.</title>
        <authorList>
            <person name="Hatakeyama M."/>
            <person name="Aluri S."/>
            <person name="Balachadran M.T."/>
            <person name="Sivarajan S.R."/>
            <person name="Poveda L."/>
            <person name="Shimizu-Inatsugi R."/>
            <person name="Schlapbach R."/>
            <person name="Sreeman S.M."/>
            <person name="Shimizu K.K."/>
        </authorList>
    </citation>
    <scope>NUCLEOTIDE SEQUENCE</scope>
</reference>
<reference evidence="9" key="1">
    <citation type="journal article" date="2018" name="DNA Res.">
        <title>Multiple hybrid de novo genome assembly of finger millet, an orphan allotetraploid crop.</title>
        <authorList>
            <person name="Hatakeyama M."/>
            <person name="Aluri S."/>
            <person name="Balachadran M.T."/>
            <person name="Sivarajan S.R."/>
            <person name="Patrignani A."/>
            <person name="Gruter S."/>
            <person name="Poveda L."/>
            <person name="Shimizu-Inatsugi R."/>
            <person name="Baeten J."/>
            <person name="Francoijs K.J."/>
            <person name="Nataraja K.N."/>
            <person name="Reddy Y.A.N."/>
            <person name="Phadnis S."/>
            <person name="Ravikumar R.L."/>
            <person name="Schlapbach R."/>
            <person name="Sreeman S.M."/>
            <person name="Shimizu K.K."/>
        </authorList>
    </citation>
    <scope>NUCLEOTIDE SEQUENCE</scope>
</reference>
<dbReference type="InterPro" id="IPR027417">
    <property type="entry name" value="P-loop_NTPase"/>
</dbReference>
<dbReference type="Gene3D" id="1.10.10.10">
    <property type="entry name" value="Winged helix-like DNA-binding domain superfamily/Winged helix DNA-binding domain"/>
    <property type="match status" value="1"/>
</dbReference>
<dbReference type="Gene3D" id="3.40.50.300">
    <property type="entry name" value="P-loop containing nucleotide triphosphate hydrolases"/>
    <property type="match status" value="1"/>
</dbReference>
<evidence type="ECO:0000313" key="10">
    <source>
        <dbReference type="Proteomes" id="UP001054889"/>
    </source>
</evidence>
<keyword evidence="4" id="KW-0547">Nucleotide-binding</keyword>
<feature type="domain" description="Disease resistance N-terminal" evidence="8">
    <location>
        <begin position="4"/>
        <end position="45"/>
    </location>
</feature>
<evidence type="ECO:0000256" key="6">
    <source>
        <dbReference type="ARBA" id="ARBA00022840"/>
    </source>
</evidence>
<dbReference type="Pfam" id="PF18052">
    <property type="entry name" value="Rx_N"/>
    <property type="match status" value="1"/>
</dbReference>
<dbReference type="PANTHER" id="PTHR36766:SF55">
    <property type="entry name" value="OS11G0492900 PROTEIN"/>
    <property type="match status" value="1"/>
</dbReference>
<dbReference type="PANTHER" id="PTHR36766">
    <property type="entry name" value="PLANT BROAD-SPECTRUM MILDEW RESISTANCE PROTEIN RPW8"/>
    <property type="match status" value="1"/>
</dbReference>
<proteinExistence type="inferred from homology"/>
<dbReference type="InterPro" id="IPR041118">
    <property type="entry name" value="Rx_N"/>
</dbReference>
<evidence type="ECO:0008006" key="11">
    <source>
        <dbReference type="Google" id="ProtNLM"/>
    </source>
</evidence>
<organism evidence="9 10">
    <name type="scientific">Eleusine coracana subsp. coracana</name>
    <dbReference type="NCBI Taxonomy" id="191504"/>
    <lineage>
        <taxon>Eukaryota</taxon>
        <taxon>Viridiplantae</taxon>
        <taxon>Streptophyta</taxon>
        <taxon>Embryophyta</taxon>
        <taxon>Tracheophyta</taxon>
        <taxon>Spermatophyta</taxon>
        <taxon>Magnoliopsida</taxon>
        <taxon>Liliopsida</taxon>
        <taxon>Poales</taxon>
        <taxon>Poaceae</taxon>
        <taxon>PACMAD clade</taxon>
        <taxon>Chloridoideae</taxon>
        <taxon>Cynodonteae</taxon>
        <taxon>Eleusininae</taxon>
        <taxon>Eleusine</taxon>
    </lineage>
</organism>
<evidence type="ECO:0000256" key="1">
    <source>
        <dbReference type="ARBA" id="ARBA00008894"/>
    </source>
</evidence>
<keyword evidence="6" id="KW-0067">ATP-binding</keyword>
<dbReference type="Pfam" id="PF00931">
    <property type="entry name" value="NB-ARC"/>
    <property type="match status" value="1"/>
</dbReference>
<dbReference type="Gene3D" id="1.20.5.4130">
    <property type="match status" value="1"/>
</dbReference>
<evidence type="ECO:0000259" key="8">
    <source>
        <dbReference type="Pfam" id="PF18052"/>
    </source>
</evidence>
<evidence type="ECO:0000259" key="7">
    <source>
        <dbReference type="Pfam" id="PF00931"/>
    </source>
</evidence>
<comment type="caution">
    <text evidence="9">The sequence shown here is derived from an EMBL/GenBank/DDBJ whole genome shotgun (WGS) entry which is preliminary data.</text>
</comment>
<dbReference type="SUPFAM" id="SSF52540">
    <property type="entry name" value="P-loop containing nucleoside triphosphate hydrolases"/>
    <property type="match status" value="1"/>
</dbReference>
<evidence type="ECO:0000256" key="5">
    <source>
        <dbReference type="ARBA" id="ARBA00022821"/>
    </source>
</evidence>
<gene>
    <name evidence="9" type="primary">ga22735</name>
    <name evidence="9" type="ORF">PR202_ga22735</name>
</gene>
<dbReference type="GO" id="GO:0006952">
    <property type="term" value="P:defense response"/>
    <property type="evidence" value="ECO:0007669"/>
    <property type="project" value="UniProtKB-KW"/>
</dbReference>
<keyword evidence="5" id="KW-0611">Plant defense</keyword>
<comment type="similarity">
    <text evidence="1">Belongs to the disease resistance NB-LRR family.</text>
</comment>
<dbReference type="InterPro" id="IPR002182">
    <property type="entry name" value="NB-ARC"/>
</dbReference>
<dbReference type="Proteomes" id="UP001054889">
    <property type="component" value="Unassembled WGS sequence"/>
</dbReference>
<dbReference type="AlphaFoldDB" id="A0AAV5D4E8"/>
<dbReference type="GO" id="GO:0043531">
    <property type="term" value="F:ADP binding"/>
    <property type="evidence" value="ECO:0007669"/>
    <property type="project" value="InterPro"/>
</dbReference>
<evidence type="ECO:0000256" key="2">
    <source>
        <dbReference type="ARBA" id="ARBA00022614"/>
    </source>
</evidence>
<evidence type="ECO:0000256" key="3">
    <source>
        <dbReference type="ARBA" id="ARBA00022737"/>
    </source>
</evidence>
<feature type="domain" description="NB-ARC" evidence="7">
    <location>
        <begin position="122"/>
        <end position="291"/>
    </location>
</feature>
<protein>
    <recommendedName>
        <fullName evidence="11">NB-ARC domain-containing protein</fullName>
    </recommendedName>
</protein>
<dbReference type="EMBL" id="BQKI01000011">
    <property type="protein sequence ID" value="GJN05130.1"/>
    <property type="molecule type" value="Genomic_DNA"/>
</dbReference>
<sequence length="402" mass="46260">MQRRKKLSRPGVRAWPKELKTVSYEANDIFDEFKYETLRREAEKKGHHRTKVLTSFPAHNPIVFRYRMGKKLRKIVQTIEVLVTEMNTFDFRQQAPPSKQWRKTDSIMVDFDKGIVSRSRDEEKKKIIKILLGEASNMDLTVLPISGMGGLGKTTFVQLIYNDPAIKKHFELRRWCCVSDDFDAANIASTICQASVNDNRGREKALQDLQSLISGKRYLIVLDDVWNPDNDMSGKLRSCLKQGGKGSAVLTTTRNAEIARRMSMGAAQAHNIEKLSDEYVKEIIQSRAFDYEIDKESLIQLWMAQDFIPVQEDDHPEAVGEEIFKELTWRSFFEDVEAFPIMSQLRNGTICKIHDLMHDIAQSVMEKECVTILDMLSGFQDKYTLQDRFITCGTLICQEIGI</sequence>
<evidence type="ECO:0000313" key="9">
    <source>
        <dbReference type="EMBL" id="GJN05130.1"/>
    </source>
</evidence>
<dbReference type="InterPro" id="IPR036388">
    <property type="entry name" value="WH-like_DNA-bd_sf"/>
</dbReference>
<keyword evidence="3" id="KW-0677">Repeat</keyword>
<keyword evidence="10" id="KW-1185">Reference proteome</keyword>